<dbReference type="AlphaFoldDB" id="A0A6C0KRA9"/>
<proteinExistence type="predicted"/>
<accession>A0A6C0KRA9</accession>
<name>A0A6C0KRA9_9ZZZZ</name>
<feature type="transmembrane region" description="Helical" evidence="1">
    <location>
        <begin position="106"/>
        <end position="128"/>
    </location>
</feature>
<organism evidence="2">
    <name type="scientific">viral metagenome</name>
    <dbReference type="NCBI Taxonomy" id="1070528"/>
    <lineage>
        <taxon>unclassified sequences</taxon>
        <taxon>metagenomes</taxon>
        <taxon>organismal metagenomes</taxon>
    </lineage>
</organism>
<reference evidence="2" key="1">
    <citation type="journal article" date="2020" name="Nature">
        <title>Giant virus diversity and host interactions through global metagenomics.</title>
        <authorList>
            <person name="Schulz F."/>
            <person name="Roux S."/>
            <person name="Paez-Espino D."/>
            <person name="Jungbluth S."/>
            <person name="Walsh D.A."/>
            <person name="Denef V.J."/>
            <person name="McMahon K.D."/>
            <person name="Konstantinidis K.T."/>
            <person name="Eloe-Fadrosh E.A."/>
            <person name="Kyrpides N.C."/>
            <person name="Woyke T."/>
        </authorList>
    </citation>
    <scope>NUCLEOTIDE SEQUENCE</scope>
    <source>
        <strain evidence="2">GVMAG-S-3300013014-113</strain>
    </source>
</reference>
<feature type="transmembrane region" description="Helical" evidence="1">
    <location>
        <begin position="134"/>
        <end position="152"/>
    </location>
</feature>
<sequence length="155" mass="18150">MVNETKTLFYSEELNEDINQNSSLLKSKEILTYNKSREQINTNSYNSIVDSIDYLGCINGNCSKIKCDCNNANCNCNQSQTHNQHHNNEHHNNQHHNQHHNRRANFITNLVDFIFVLFIIIVLINILYTRNAQHLLYVLGITIVYIFYKIYIISS</sequence>
<keyword evidence="1" id="KW-1133">Transmembrane helix</keyword>
<dbReference type="EMBL" id="MN740954">
    <property type="protein sequence ID" value="QHU19676.1"/>
    <property type="molecule type" value="Genomic_DNA"/>
</dbReference>
<keyword evidence="1" id="KW-0472">Membrane</keyword>
<keyword evidence="1" id="KW-0812">Transmembrane</keyword>
<protein>
    <submittedName>
        <fullName evidence="2">Uncharacterized protein</fullName>
    </submittedName>
</protein>
<evidence type="ECO:0000256" key="1">
    <source>
        <dbReference type="SAM" id="Phobius"/>
    </source>
</evidence>
<evidence type="ECO:0000313" key="2">
    <source>
        <dbReference type="EMBL" id="QHU19676.1"/>
    </source>
</evidence>